<name>A0A7S0S6F2_9CHLO</name>
<gene>
    <name evidence="1" type="ORF">MANT1106_LOCUS573</name>
</gene>
<organism evidence="1">
    <name type="scientific">Mantoniella antarctica</name>
    <dbReference type="NCBI Taxonomy" id="81844"/>
    <lineage>
        <taxon>Eukaryota</taxon>
        <taxon>Viridiplantae</taxon>
        <taxon>Chlorophyta</taxon>
        <taxon>Mamiellophyceae</taxon>
        <taxon>Mamiellales</taxon>
        <taxon>Mamiellaceae</taxon>
        <taxon>Mantoniella</taxon>
    </lineage>
</organism>
<protein>
    <submittedName>
        <fullName evidence="1">Uncharacterized protein</fullName>
    </submittedName>
</protein>
<reference evidence="1" key="1">
    <citation type="submission" date="2021-01" db="EMBL/GenBank/DDBJ databases">
        <authorList>
            <person name="Corre E."/>
            <person name="Pelletier E."/>
            <person name="Niang G."/>
            <person name="Scheremetjew M."/>
            <person name="Finn R."/>
            <person name="Kale V."/>
            <person name="Holt S."/>
            <person name="Cochrane G."/>
            <person name="Meng A."/>
            <person name="Brown T."/>
            <person name="Cohen L."/>
        </authorList>
    </citation>
    <scope>NUCLEOTIDE SEQUENCE</scope>
    <source>
        <strain evidence="1">SL-175</strain>
    </source>
</reference>
<evidence type="ECO:0000313" key="1">
    <source>
        <dbReference type="EMBL" id="CAD8697894.1"/>
    </source>
</evidence>
<sequence>MYKRAAAYSLPCHLRSKHEQYYRVPPSSLLLRGCVRGHVCLCRALAPPITPPPTPPPSHQCFFEHAESQYLAWWHSAHASGALIAPHSTQLRSCCIRARAST</sequence>
<dbReference type="AlphaFoldDB" id="A0A7S0S6F2"/>
<proteinExistence type="predicted"/>
<accession>A0A7S0S6F2</accession>
<dbReference type="EMBL" id="HBFC01001117">
    <property type="protein sequence ID" value="CAD8697894.1"/>
    <property type="molecule type" value="Transcribed_RNA"/>
</dbReference>